<proteinExistence type="predicted"/>
<dbReference type="RefSeq" id="WP_145996866.1">
    <property type="nucleotide sequence ID" value="NZ_CACRUB010000021.1"/>
</dbReference>
<evidence type="ECO:0000313" key="1">
    <source>
        <dbReference type="EMBL" id="VYU05937.1"/>
    </source>
</evidence>
<dbReference type="AlphaFoldDB" id="A0A6N3BWG0"/>
<name>A0A6N3BWG0_FLAPL</name>
<accession>A0A6N3BWG0</accession>
<gene>
    <name evidence="1" type="ORF">FPLFYP42_01221</name>
</gene>
<reference evidence="1" key="1">
    <citation type="submission" date="2019-11" db="EMBL/GenBank/DDBJ databases">
        <authorList>
            <person name="Feng L."/>
        </authorList>
    </citation>
    <scope>NUCLEOTIDE SEQUENCE</scope>
    <source>
        <strain evidence="1">FplautiiLFYP42</strain>
    </source>
</reference>
<protein>
    <submittedName>
        <fullName evidence="1">Uncharacterized protein</fullName>
    </submittedName>
</protein>
<dbReference type="EMBL" id="CACRUB010000021">
    <property type="protein sequence ID" value="VYU05937.1"/>
    <property type="molecule type" value="Genomic_DNA"/>
</dbReference>
<organism evidence="1">
    <name type="scientific">Flavonifractor plautii</name>
    <name type="common">Fusobacterium plautii</name>
    <dbReference type="NCBI Taxonomy" id="292800"/>
    <lineage>
        <taxon>Bacteria</taxon>
        <taxon>Bacillati</taxon>
        <taxon>Bacillota</taxon>
        <taxon>Clostridia</taxon>
        <taxon>Eubacteriales</taxon>
        <taxon>Oscillospiraceae</taxon>
        <taxon>Flavonifractor</taxon>
    </lineage>
</organism>
<sequence>MLFNNLVDAKNIMGSVTKLLPIDNPYYEDFQFFSSINCTTSSEYREELKSFLEKFIINHAILSMPDNVMNIYPLLVKLYGWL</sequence>